<sequence>MVTVIPASSSAMRKKAFFTGTLITPQPPWTVRDYEDKEQGMIREPGWKCSQETGESQYSC</sequence>
<proteinExistence type="predicted"/>
<evidence type="ECO:0000313" key="1">
    <source>
        <dbReference type="EMBL" id="JAH12123.1"/>
    </source>
</evidence>
<dbReference type="EMBL" id="GBXM01096454">
    <property type="protein sequence ID" value="JAH12123.1"/>
    <property type="molecule type" value="Transcribed_RNA"/>
</dbReference>
<reference evidence="1" key="2">
    <citation type="journal article" date="2015" name="Fish Shellfish Immunol.">
        <title>Early steps in the European eel (Anguilla anguilla)-Vibrio vulnificus interaction in the gills: Role of the RtxA13 toxin.</title>
        <authorList>
            <person name="Callol A."/>
            <person name="Pajuelo D."/>
            <person name="Ebbesson L."/>
            <person name="Teles M."/>
            <person name="MacKenzie S."/>
            <person name="Amaro C."/>
        </authorList>
    </citation>
    <scope>NUCLEOTIDE SEQUENCE</scope>
</reference>
<reference evidence="1" key="1">
    <citation type="submission" date="2014-11" db="EMBL/GenBank/DDBJ databases">
        <authorList>
            <person name="Amaro Gonzalez C."/>
        </authorList>
    </citation>
    <scope>NUCLEOTIDE SEQUENCE</scope>
</reference>
<dbReference type="AlphaFoldDB" id="A0A0E9Q7M5"/>
<name>A0A0E9Q7M5_ANGAN</name>
<accession>A0A0E9Q7M5</accession>
<organism evidence="1">
    <name type="scientific">Anguilla anguilla</name>
    <name type="common">European freshwater eel</name>
    <name type="synonym">Muraena anguilla</name>
    <dbReference type="NCBI Taxonomy" id="7936"/>
    <lineage>
        <taxon>Eukaryota</taxon>
        <taxon>Metazoa</taxon>
        <taxon>Chordata</taxon>
        <taxon>Craniata</taxon>
        <taxon>Vertebrata</taxon>
        <taxon>Euteleostomi</taxon>
        <taxon>Actinopterygii</taxon>
        <taxon>Neopterygii</taxon>
        <taxon>Teleostei</taxon>
        <taxon>Anguilliformes</taxon>
        <taxon>Anguillidae</taxon>
        <taxon>Anguilla</taxon>
    </lineage>
</organism>
<protein>
    <submittedName>
        <fullName evidence="1">Uncharacterized protein</fullName>
    </submittedName>
</protein>